<feature type="domain" description="NAD(P)-binding" evidence="1">
    <location>
        <begin position="9"/>
        <end position="136"/>
    </location>
</feature>
<dbReference type="PANTHER" id="PTHR48079">
    <property type="entry name" value="PROTEIN YEEZ"/>
    <property type="match status" value="1"/>
</dbReference>
<dbReference type="Proteomes" id="UP000198309">
    <property type="component" value="Unassembled WGS sequence"/>
</dbReference>
<dbReference type="Pfam" id="PF13460">
    <property type="entry name" value="NAD_binding_10"/>
    <property type="match status" value="1"/>
</dbReference>
<proteinExistence type="predicted"/>
<keyword evidence="4" id="KW-1185">Reference proteome</keyword>
<sequence length="252" mass="26710">MCTRIFFAGATGAVGKRLLPLLLARGYRVLASSRDPARAEALRAAGAEALVLDVFDGAALERAMLEFRPQWVMHQLTDLPPGLDPARMAEATPRNARVRREGTANLVAAARAAGARRLVAQSIAWAYAPGPLPHHERQPLDLAAEGPRAISVGGVAALENAVLGAAPLEGLVLRYGRLYGPGTGCDEPDPRLALHVDDAARAALLALEWGAPGCYNLAEQDGEVSTALARHRLGWQPGFRLDARALTQGETP</sequence>
<dbReference type="GO" id="GO:0004029">
    <property type="term" value="F:aldehyde dehydrogenase (NAD+) activity"/>
    <property type="evidence" value="ECO:0007669"/>
    <property type="project" value="TreeGrafter"/>
</dbReference>
<evidence type="ECO:0000313" key="4">
    <source>
        <dbReference type="Proteomes" id="UP000198309"/>
    </source>
</evidence>
<dbReference type="InterPro" id="IPR036291">
    <property type="entry name" value="NAD(P)-bd_dom_sf"/>
</dbReference>
<reference evidence="3 4" key="2">
    <citation type="submission" date="2017-06" db="EMBL/GenBank/DDBJ databases">
        <authorList>
            <person name="Varghese N."/>
            <person name="Submissions S."/>
        </authorList>
    </citation>
    <scope>NUCLEOTIDE SEQUENCE [LARGE SCALE GENOMIC DNA]</scope>
    <source>
        <strain evidence="3 4">RLD-1</strain>
    </source>
</reference>
<gene>
    <name evidence="2" type="ORF">SAMN05216189_1002203</name>
    <name evidence="3" type="ORF">SAMN06295949_10355</name>
</gene>
<dbReference type="RefSeq" id="WP_089390105.1">
    <property type="nucleotide sequence ID" value="NZ_FNEC01000002.1"/>
</dbReference>
<dbReference type="PANTHER" id="PTHR48079:SF6">
    <property type="entry name" value="NAD(P)-BINDING DOMAIN-CONTAINING PROTEIN-RELATED"/>
    <property type="match status" value="1"/>
</dbReference>
<reference evidence="2 5" key="1">
    <citation type="submission" date="2016-10" db="EMBL/GenBank/DDBJ databases">
        <authorList>
            <person name="de Groot N.N."/>
        </authorList>
    </citation>
    <scope>NUCLEOTIDE SEQUENCE [LARGE SCALE GENOMIC DNA]</scope>
    <source>
        <strain evidence="2 5">CCM 7361</strain>
    </source>
</reference>
<dbReference type="SUPFAM" id="SSF51735">
    <property type="entry name" value="NAD(P)-binding Rossmann-fold domains"/>
    <property type="match status" value="1"/>
</dbReference>
<dbReference type="Gene3D" id="3.40.50.720">
    <property type="entry name" value="NAD(P)-binding Rossmann-like Domain"/>
    <property type="match status" value="1"/>
</dbReference>
<dbReference type="AlphaFoldDB" id="A0A239F5I7"/>
<dbReference type="EMBL" id="FNEC01000002">
    <property type="protein sequence ID" value="SDI13618.1"/>
    <property type="molecule type" value="Genomic_DNA"/>
</dbReference>
<protein>
    <submittedName>
        <fullName evidence="2">Nucleoside-diphosphate-sugar epimerase</fullName>
    </submittedName>
</protein>
<dbReference type="GO" id="GO:0005737">
    <property type="term" value="C:cytoplasm"/>
    <property type="evidence" value="ECO:0007669"/>
    <property type="project" value="TreeGrafter"/>
</dbReference>
<accession>A0A239F5I7</accession>
<dbReference type="Proteomes" id="UP000199693">
    <property type="component" value="Unassembled WGS sequence"/>
</dbReference>
<name>A0A239F5I7_9PSED</name>
<dbReference type="InterPro" id="IPR051783">
    <property type="entry name" value="NAD(P)-dependent_oxidoreduct"/>
</dbReference>
<evidence type="ECO:0000313" key="2">
    <source>
        <dbReference type="EMBL" id="SDI13618.1"/>
    </source>
</evidence>
<dbReference type="InterPro" id="IPR016040">
    <property type="entry name" value="NAD(P)-bd_dom"/>
</dbReference>
<evidence type="ECO:0000259" key="1">
    <source>
        <dbReference type="Pfam" id="PF13460"/>
    </source>
</evidence>
<evidence type="ECO:0000313" key="5">
    <source>
        <dbReference type="Proteomes" id="UP000199693"/>
    </source>
</evidence>
<organism evidence="2 5">
    <name type="scientific">Pseudomonas delhiensis</name>
    <dbReference type="NCBI Taxonomy" id="366289"/>
    <lineage>
        <taxon>Bacteria</taxon>
        <taxon>Pseudomonadati</taxon>
        <taxon>Pseudomonadota</taxon>
        <taxon>Gammaproteobacteria</taxon>
        <taxon>Pseudomonadales</taxon>
        <taxon>Pseudomonadaceae</taxon>
        <taxon>Pseudomonas</taxon>
    </lineage>
</organism>
<dbReference type="EMBL" id="FZPC01000003">
    <property type="protein sequence ID" value="SNS52300.1"/>
    <property type="molecule type" value="Genomic_DNA"/>
</dbReference>
<evidence type="ECO:0000313" key="3">
    <source>
        <dbReference type="EMBL" id="SNS52300.1"/>
    </source>
</evidence>